<dbReference type="InterPro" id="IPR029058">
    <property type="entry name" value="AB_hydrolase_fold"/>
</dbReference>
<evidence type="ECO:0000256" key="1">
    <source>
        <dbReference type="SAM" id="MobiDB-lite"/>
    </source>
</evidence>
<reference evidence="2" key="1">
    <citation type="submission" date="2013-10" db="EMBL/GenBank/DDBJ databases">
        <title>Genomic analysis of the causative agents of coccidiosis in chickens.</title>
        <authorList>
            <person name="Reid A.J."/>
            <person name="Blake D."/>
            <person name="Billington K."/>
            <person name="Browne H."/>
            <person name="Dunn M."/>
            <person name="Hung S."/>
            <person name="Kawahara F."/>
            <person name="Miranda-Saavedra D."/>
            <person name="Mourier T."/>
            <person name="Nagra H."/>
            <person name="Otto T.D."/>
            <person name="Rawlings N."/>
            <person name="Sanchez A."/>
            <person name="Sanders M."/>
            <person name="Subramaniam C."/>
            <person name="Tay Y."/>
            <person name="Dear P."/>
            <person name="Doerig C."/>
            <person name="Gruber A."/>
            <person name="Parkinson J."/>
            <person name="Shirley M."/>
            <person name="Wan K.L."/>
            <person name="Berriman M."/>
            <person name="Tomley F."/>
            <person name="Pain A."/>
        </authorList>
    </citation>
    <scope>NUCLEOTIDE SEQUENCE [LARGE SCALE GENOMIC DNA]</scope>
    <source>
        <strain evidence="2">Weybridge</strain>
    </source>
</reference>
<dbReference type="AlphaFoldDB" id="U6M941"/>
<dbReference type="EMBL" id="HG719518">
    <property type="protein sequence ID" value="CDJ58190.1"/>
    <property type="molecule type" value="Genomic_DNA"/>
</dbReference>
<sequence length="983" mass="102235">MGAALSPGKHPLIDSSLVFPAPPSSYSCSSDGLLLLRSRFAAAAAGTPAAVPAFLVVPSPQSHLKHAAALRTARLAAAAASAAAAAAAAASGLPPLQQHRRRSNVEGACTEAAVAAQRAAASDEENERTQQLLKQLDQKRKELQQHMLLLQQLHRQQKQQRVLRRRQPRKAVLPHEMGSAAAAAARCVEGCAAETAAVAAGADAPDAFEAAADSTSSDTAAAPDDSPSGEAAAAGDAAMPGAAPATAAGSYWDTEATGGLSRSDYCIIYFHGNACDANMVRGWLQVVADELGLPILVFEYPGYGLLSGLPSSSVGVDRCAKVALEFLVEQLHFPPEKIILCGRSIGTGPAAYLASRLAKCNLQLGGLVLISPFASLAALAADMAELPESLARLVVTHHWDTEAALQQCQGLPLCIIHGQQDEIIPVSHSRRLLSSIPNSASLRVSHLPPHANHSVGLDPAAMKEEVLQPLLLFLRKVRCAARLKRQQQLHHKKHLEAQARRAAAANAAATAVAAAAADSLVGHLQPQVSRLLRERTSCVCRWQSQQQELLLQQQGRLQQSEKAAATGSVSTRHCIRAPVAAQRSGNSSTIKRHHSVEPRLMRPLVMQHAASSMQQQQPLLHHRSLRLFRSSRLEASSSSTDDDPSAEKAQELKGGSGAGSSLSRASPRAAAVAAAAAAATAAGAAASDASDSAATVAPAAEGNAAKVRLPQAFFGDSDGEASPAAGGAGVAATSVDFLRANSSDSGAVTAVSTAASDAASAAAAERINAARAFLATEAKIHRRLLLACRHIQQQQRQSIAKANVLPKSEPQSAAAPATGSAAPPTASELTRRLGNVGEPACAAAVVEGPVAVVTDLGASESSRPPRIAGPGTAPAATVAGRGINASHRPFVSAYVKSSSDRMPTAAAGAAAAKKFLSRQRLCHSAAFEGSKRTPPTQEQQQRQEQRQQRRLLHSRRTIGSSTTRATSLGPGSRFWARCTQQEH</sequence>
<gene>
    <name evidence="2" type="ORF">EMWEY_00002330</name>
</gene>
<organism evidence="2 3">
    <name type="scientific">Eimeria maxima</name>
    <name type="common">Coccidian parasite</name>
    <dbReference type="NCBI Taxonomy" id="5804"/>
    <lineage>
        <taxon>Eukaryota</taxon>
        <taxon>Sar</taxon>
        <taxon>Alveolata</taxon>
        <taxon>Apicomplexa</taxon>
        <taxon>Conoidasida</taxon>
        <taxon>Coccidia</taxon>
        <taxon>Eucoccidiorida</taxon>
        <taxon>Eimeriorina</taxon>
        <taxon>Eimeriidae</taxon>
        <taxon>Eimeria</taxon>
    </lineage>
</organism>
<dbReference type="Proteomes" id="UP000030763">
    <property type="component" value="Unassembled WGS sequence"/>
</dbReference>
<feature type="compositionally biased region" description="Low complexity" evidence="1">
    <location>
        <begin position="812"/>
        <end position="826"/>
    </location>
</feature>
<protein>
    <submittedName>
        <fullName evidence="2">Uncharacterized protein</fullName>
    </submittedName>
</protein>
<keyword evidence="3" id="KW-1185">Reference proteome</keyword>
<feature type="compositionally biased region" description="Basic residues" evidence="1">
    <location>
        <begin position="155"/>
        <end position="169"/>
    </location>
</feature>
<dbReference type="VEuPathDB" id="ToxoDB:EMWEY_00002330"/>
<evidence type="ECO:0000313" key="3">
    <source>
        <dbReference type="Proteomes" id="UP000030763"/>
    </source>
</evidence>
<name>U6M941_EIMMA</name>
<feature type="region of interest" description="Disordered" evidence="1">
    <location>
        <begin position="926"/>
        <end position="983"/>
    </location>
</feature>
<dbReference type="RefSeq" id="XP_013334836.1">
    <property type="nucleotide sequence ID" value="XM_013479382.1"/>
</dbReference>
<feature type="region of interest" description="Disordered" evidence="1">
    <location>
        <begin position="209"/>
        <end position="238"/>
    </location>
</feature>
<evidence type="ECO:0000313" key="2">
    <source>
        <dbReference type="EMBL" id="CDJ58190.1"/>
    </source>
</evidence>
<dbReference type="PANTHER" id="PTHR12277:SF81">
    <property type="entry name" value="PROTEIN ABHD13"/>
    <property type="match status" value="1"/>
</dbReference>
<accession>U6M941</accession>
<feature type="region of interest" description="Disordered" evidence="1">
    <location>
        <begin position="805"/>
        <end position="826"/>
    </location>
</feature>
<dbReference type="OMA" id="THHWDTE"/>
<reference evidence="2" key="2">
    <citation type="submission" date="2013-10" db="EMBL/GenBank/DDBJ databases">
        <authorList>
            <person name="Aslett M."/>
        </authorList>
    </citation>
    <scope>NUCLEOTIDE SEQUENCE [LARGE SCALE GENOMIC DNA]</scope>
    <source>
        <strain evidence="2">Weybridge</strain>
    </source>
</reference>
<dbReference type="OrthoDB" id="347433at2759"/>
<feature type="compositionally biased region" description="Polar residues" evidence="1">
    <location>
        <begin position="957"/>
        <end position="966"/>
    </location>
</feature>
<dbReference type="SUPFAM" id="SSF53474">
    <property type="entry name" value="alpha/beta-Hydrolases"/>
    <property type="match status" value="1"/>
</dbReference>
<dbReference type="GeneID" id="25334219"/>
<feature type="region of interest" description="Disordered" evidence="1">
    <location>
        <begin position="154"/>
        <end position="173"/>
    </location>
</feature>
<dbReference type="Gene3D" id="3.40.50.1820">
    <property type="entry name" value="alpha/beta hydrolase"/>
    <property type="match status" value="1"/>
</dbReference>
<proteinExistence type="predicted"/>
<feature type="region of interest" description="Disordered" evidence="1">
    <location>
        <begin position="577"/>
        <end position="599"/>
    </location>
</feature>
<dbReference type="PANTHER" id="PTHR12277">
    <property type="entry name" value="ALPHA/BETA HYDROLASE DOMAIN-CONTAINING PROTEIN"/>
    <property type="match status" value="1"/>
</dbReference>
<feature type="region of interest" description="Disordered" evidence="1">
    <location>
        <begin position="632"/>
        <end position="663"/>
    </location>
</feature>